<evidence type="ECO:0000259" key="1">
    <source>
        <dbReference type="Pfam" id="PF22691"/>
    </source>
</evidence>
<dbReference type="InterPro" id="IPR016039">
    <property type="entry name" value="Thiolase-like"/>
</dbReference>
<evidence type="ECO:0000313" key="2">
    <source>
        <dbReference type="EMBL" id="GAA1866925.1"/>
    </source>
</evidence>
<dbReference type="PANTHER" id="PTHR42870">
    <property type="entry name" value="ACETYL-COA C-ACETYLTRANSFERASE"/>
    <property type="match status" value="1"/>
</dbReference>
<dbReference type="PANTHER" id="PTHR42870:SF1">
    <property type="entry name" value="NON-SPECIFIC LIPID-TRANSFER PROTEIN-LIKE 2"/>
    <property type="match status" value="1"/>
</dbReference>
<keyword evidence="3" id="KW-1185">Reference proteome</keyword>
<dbReference type="CDD" id="cd00829">
    <property type="entry name" value="SCP-x_thiolase"/>
    <property type="match status" value="1"/>
</dbReference>
<dbReference type="InterPro" id="IPR055140">
    <property type="entry name" value="Thiolase_C_2"/>
</dbReference>
<reference evidence="2 3" key="1">
    <citation type="journal article" date="2019" name="Int. J. Syst. Evol. Microbiol.">
        <title>The Global Catalogue of Microorganisms (GCM) 10K type strain sequencing project: providing services to taxonomists for standard genome sequencing and annotation.</title>
        <authorList>
            <consortium name="The Broad Institute Genomics Platform"/>
            <consortium name="The Broad Institute Genome Sequencing Center for Infectious Disease"/>
            <person name="Wu L."/>
            <person name="Ma J."/>
        </authorList>
    </citation>
    <scope>NUCLEOTIDE SEQUENCE [LARGE SCALE GENOMIC DNA]</scope>
    <source>
        <strain evidence="2 3">JCM 16009</strain>
    </source>
</reference>
<gene>
    <name evidence="2" type="ORF">GCM10009836_54200</name>
</gene>
<sequence>MARAAITGTGRSAVGRRLDREPLSLAVDGCLAAIADAGLTRDDIDGVAAFVPDEGSVGVHELQEALGLGLDWYVGTIGGPSQLSPVWEACMAVATGAATHVVAFHASCEGTVRAARGRGGSLPGTARGMPSRAAGAQSWWLPFGAPSAANIISMYAQRHFHEFGTTREQLGQIALVARENAQRNPLAIYRDPLTLDDYLGARMISEPLCLFDCDVPTDFCSAVVVSRADSVSGLRRRPIHVAATSTSRRHPPTWEQAPDLTTMRALHDAGSQLWARTDLRPADVDVAGIYDGFSFITLAWLEALGFCGRGEGGAFVEGGDRIRPTGELPINTEGGQLSAGRMHGWGYLPEVCTQLWGGAGERQVAGGPEVGLVAAGGGIIGAAALLTLG</sequence>
<dbReference type="PIRSF" id="PIRSF000429">
    <property type="entry name" value="Ac-CoA_Ac_transf"/>
    <property type="match status" value="1"/>
</dbReference>
<dbReference type="EMBL" id="BAAAQK010000022">
    <property type="protein sequence ID" value="GAA1866925.1"/>
    <property type="molecule type" value="Genomic_DNA"/>
</dbReference>
<dbReference type="SUPFAM" id="SSF53901">
    <property type="entry name" value="Thiolase-like"/>
    <property type="match status" value="2"/>
</dbReference>
<dbReference type="RefSeq" id="WP_344423006.1">
    <property type="nucleotide sequence ID" value="NZ_BAAAQK010000022.1"/>
</dbReference>
<feature type="domain" description="Thiolase C-terminal" evidence="1">
    <location>
        <begin position="254"/>
        <end position="388"/>
    </location>
</feature>
<accession>A0ABN2NFC8</accession>
<comment type="caution">
    <text evidence="2">The sequence shown here is derived from an EMBL/GenBank/DDBJ whole genome shotgun (WGS) entry which is preliminary data.</text>
</comment>
<dbReference type="Pfam" id="PF22691">
    <property type="entry name" value="Thiolase_C_1"/>
    <property type="match status" value="1"/>
</dbReference>
<name>A0ABN2NFC8_9PSEU</name>
<proteinExistence type="predicted"/>
<dbReference type="Proteomes" id="UP001500449">
    <property type="component" value="Unassembled WGS sequence"/>
</dbReference>
<protein>
    <recommendedName>
        <fullName evidence="1">Thiolase C-terminal domain-containing protein</fullName>
    </recommendedName>
</protein>
<organism evidence="2 3">
    <name type="scientific">Pseudonocardia ailaonensis</name>
    <dbReference type="NCBI Taxonomy" id="367279"/>
    <lineage>
        <taxon>Bacteria</taxon>
        <taxon>Bacillati</taxon>
        <taxon>Actinomycetota</taxon>
        <taxon>Actinomycetes</taxon>
        <taxon>Pseudonocardiales</taxon>
        <taxon>Pseudonocardiaceae</taxon>
        <taxon>Pseudonocardia</taxon>
    </lineage>
</organism>
<dbReference type="Gene3D" id="3.40.47.10">
    <property type="match status" value="1"/>
</dbReference>
<evidence type="ECO:0000313" key="3">
    <source>
        <dbReference type="Proteomes" id="UP001500449"/>
    </source>
</evidence>
<dbReference type="InterPro" id="IPR002155">
    <property type="entry name" value="Thiolase"/>
</dbReference>